<dbReference type="InterPro" id="IPR006076">
    <property type="entry name" value="FAD-dep_OxRdtase"/>
</dbReference>
<dbReference type="Pfam" id="PF01266">
    <property type="entry name" value="DAO"/>
    <property type="match status" value="1"/>
</dbReference>
<dbReference type="Proteomes" id="UP000198654">
    <property type="component" value="Unassembled WGS sequence"/>
</dbReference>
<dbReference type="GO" id="GO:0005737">
    <property type="term" value="C:cytoplasm"/>
    <property type="evidence" value="ECO:0007669"/>
    <property type="project" value="TreeGrafter"/>
</dbReference>
<dbReference type="GO" id="GO:0016491">
    <property type="term" value="F:oxidoreductase activity"/>
    <property type="evidence" value="ECO:0007669"/>
    <property type="project" value="UniProtKB-KW"/>
</dbReference>
<protein>
    <submittedName>
        <fullName evidence="3">Glycine/D-amino acid oxidase</fullName>
    </submittedName>
</protein>
<evidence type="ECO:0000256" key="1">
    <source>
        <dbReference type="ARBA" id="ARBA00023002"/>
    </source>
</evidence>
<dbReference type="Gene3D" id="3.50.50.60">
    <property type="entry name" value="FAD/NAD(P)-binding domain"/>
    <property type="match status" value="1"/>
</dbReference>
<dbReference type="AlphaFoldDB" id="A0A1G9S3E3"/>
<keyword evidence="1" id="KW-0560">Oxidoreductase</keyword>
<name>A0A1G9S3E3_9GAMM</name>
<gene>
    <name evidence="3" type="ORF">SAMN05661010_03885</name>
</gene>
<dbReference type="RefSeq" id="WP_089730928.1">
    <property type="nucleotide sequence ID" value="NZ_FNGI01000018.1"/>
</dbReference>
<evidence type="ECO:0000259" key="2">
    <source>
        <dbReference type="Pfam" id="PF01266"/>
    </source>
</evidence>
<dbReference type="OrthoDB" id="6949587at2"/>
<evidence type="ECO:0000313" key="3">
    <source>
        <dbReference type="EMBL" id="SDM30019.1"/>
    </source>
</evidence>
<accession>A0A1G9S3E3</accession>
<dbReference type="STRING" id="119000.SAMN05661010_03885"/>
<keyword evidence="4" id="KW-1185">Reference proteome</keyword>
<reference evidence="3 4" key="1">
    <citation type="submission" date="2016-10" db="EMBL/GenBank/DDBJ databases">
        <authorList>
            <person name="de Groot N.N."/>
        </authorList>
    </citation>
    <scope>NUCLEOTIDE SEQUENCE [LARGE SCALE GENOMIC DNA]</scope>
    <source>
        <strain evidence="3 4">DSM 14789</strain>
    </source>
</reference>
<organism evidence="3 4">
    <name type="scientific">Modicisalibacter muralis</name>
    <dbReference type="NCBI Taxonomy" id="119000"/>
    <lineage>
        <taxon>Bacteria</taxon>
        <taxon>Pseudomonadati</taxon>
        <taxon>Pseudomonadota</taxon>
        <taxon>Gammaproteobacteria</taxon>
        <taxon>Oceanospirillales</taxon>
        <taxon>Halomonadaceae</taxon>
        <taxon>Modicisalibacter</taxon>
    </lineage>
</organism>
<dbReference type="SUPFAM" id="SSF54373">
    <property type="entry name" value="FAD-linked reductases, C-terminal domain"/>
    <property type="match status" value="1"/>
</dbReference>
<dbReference type="SUPFAM" id="SSF51905">
    <property type="entry name" value="FAD/NAD(P)-binding domain"/>
    <property type="match status" value="1"/>
</dbReference>
<feature type="domain" description="FAD dependent oxidoreductase" evidence="2">
    <location>
        <begin position="4"/>
        <end position="346"/>
    </location>
</feature>
<dbReference type="InterPro" id="IPR036188">
    <property type="entry name" value="FAD/NAD-bd_sf"/>
</dbReference>
<dbReference type="Gene3D" id="3.30.9.10">
    <property type="entry name" value="D-Amino Acid Oxidase, subunit A, domain 2"/>
    <property type="match status" value="1"/>
</dbReference>
<dbReference type="PANTHER" id="PTHR13847">
    <property type="entry name" value="SARCOSINE DEHYDROGENASE-RELATED"/>
    <property type="match status" value="1"/>
</dbReference>
<sequence>MQRDFLIVGGGVVGMAVAYGLARAGQRVSVLDESDDALRASRGNAGLTWMQGKGAGMPRYGELSLDSCLAWPDFAAELAARTGVDIQHECHGGVDLCFDADEAEVRCNEYTALQGASPRLASDFRWQYLEREALLTHLPGLGESVHGGTWSPHDGHCNPLYLLRALYAACQMLGVEIRPATPVNEVRALGAGFSARTAMGSVAAERIVIAAGLGARTLAPVLGLSGAVRPVRGQMLITERRPIVPQLPTPQIRQTASGGYLIGDSHEDAGLDKGVTLEMLQVLAEKAVRIYPALRDARLVRAWGALRVMTPDGYPLYEESTLHPGAYNLNCHSGITLAALHAGALSQSLLDDRLGRDYPQFSGARFDVQAY</sequence>
<evidence type="ECO:0000313" key="4">
    <source>
        <dbReference type="Proteomes" id="UP000198654"/>
    </source>
</evidence>
<dbReference type="EMBL" id="FNGI01000018">
    <property type="protein sequence ID" value="SDM30019.1"/>
    <property type="molecule type" value="Genomic_DNA"/>
</dbReference>
<proteinExistence type="predicted"/>